<feature type="chain" id="PRO_5045172865" description="Lipoprotein" evidence="1">
    <location>
        <begin position="27"/>
        <end position="169"/>
    </location>
</feature>
<gene>
    <name evidence="2" type="ORF">QRD02_01970</name>
</gene>
<reference evidence="2 3" key="1">
    <citation type="submission" date="2023-06" db="EMBL/GenBank/DDBJ databases">
        <authorList>
            <person name="Ye Y.-Q."/>
            <person name="Du Z.-J."/>
        </authorList>
    </citation>
    <scope>NUCLEOTIDE SEQUENCE [LARGE SCALE GENOMIC DNA]</scope>
    <source>
        <strain evidence="2 3">SDUM287046</strain>
    </source>
</reference>
<name>A0ABT8DD63_9FLAO</name>
<keyword evidence="1" id="KW-0732">Signal</keyword>
<evidence type="ECO:0008006" key="4">
    <source>
        <dbReference type="Google" id="ProtNLM"/>
    </source>
</evidence>
<evidence type="ECO:0000256" key="1">
    <source>
        <dbReference type="SAM" id="SignalP"/>
    </source>
</evidence>
<feature type="signal peptide" evidence="1">
    <location>
        <begin position="1"/>
        <end position="26"/>
    </location>
</feature>
<organism evidence="2 3">
    <name type="scientific">Aequorivita aurantiaca</name>
    <dbReference type="NCBI Taxonomy" id="3053356"/>
    <lineage>
        <taxon>Bacteria</taxon>
        <taxon>Pseudomonadati</taxon>
        <taxon>Bacteroidota</taxon>
        <taxon>Flavobacteriia</taxon>
        <taxon>Flavobacteriales</taxon>
        <taxon>Flavobacteriaceae</taxon>
        <taxon>Aequorivita</taxon>
    </lineage>
</organism>
<sequence length="169" mass="19224">MKNAKIFISLLIVPILLLSFSNCGGAQNSGEKIVLEKNPPFKIAEAYYQKWVAGVKEGGRGTNVYINFTDLDTEVSIQEIYFRDKAAPAKENQPLQYVAYFKDANSTDYIMDSDPMKEAQNTPQIPFKLEENEAVIGFMRNGKKHFYKISNLSEREMTAYPQQNPNSHE</sequence>
<protein>
    <recommendedName>
        <fullName evidence="4">Lipoprotein</fullName>
    </recommendedName>
</protein>
<evidence type="ECO:0000313" key="2">
    <source>
        <dbReference type="EMBL" id="MDN3723135.1"/>
    </source>
</evidence>
<accession>A0ABT8DD63</accession>
<proteinExistence type="predicted"/>
<evidence type="ECO:0000313" key="3">
    <source>
        <dbReference type="Proteomes" id="UP001244787"/>
    </source>
</evidence>
<keyword evidence="3" id="KW-1185">Reference proteome</keyword>
<comment type="caution">
    <text evidence="2">The sequence shown here is derived from an EMBL/GenBank/DDBJ whole genome shotgun (WGS) entry which is preliminary data.</text>
</comment>
<dbReference type="EMBL" id="JAUGQQ010000001">
    <property type="protein sequence ID" value="MDN3723135.1"/>
    <property type="molecule type" value="Genomic_DNA"/>
</dbReference>
<dbReference type="Proteomes" id="UP001244787">
    <property type="component" value="Unassembled WGS sequence"/>
</dbReference>
<dbReference type="RefSeq" id="WP_290253216.1">
    <property type="nucleotide sequence ID" value="NZ_JAUGQQ010000001.1"/>
</dbReference>